<keyword evidence="13" id="KW-0732">Signal</keyword>
<evidence type="ECO:0000256" key="7">
    <source>
        <dbReference type="ARBA" id="ARBA00023065"/>
    </source>
</evidence>
<evidence type="ECO:0000313" key="16">
    <source>
        <dbReference type="EMBL" id="MFC5570913.1"/>
    </source>
</evidence>
<keyword evidence="4" id="KW-0410">Iron transport</keyword>
<dbReference type="Gene3D" id="2.40.170.20">
    <property type="entry name" value="TonB-dependent receptor, beta-barrel domain"/>
    <property type="match status" value="1"/>
</dbReference>
<feature type="signal peptide" evidence="13">
    <location>
        <begin position="1"/>
        <end position="23"/>
    </location>
</feature>
<evidence type="ECO:0000259" key="15">
    <source>
        <dbReference type="Pfam" id="PF07715"/>
    </source>
</evidence>
<evidence type="ECO:0000256" key="12">
    <source>
        <dbReference type="RuleBase" id="RU003357"/>
    </source>
</evidence>
<dbReference type="InterPro" id="IPR037066">
    <property type="entry name" value="Plug_dom_sf"/>
</dbReference>
<sequence length="708" mass="76044">MHASAHRHGFAWIALCAVAPACAAPPVATLPRVQVTATRTPQRADAVPAAVSVVPLREGRRDLAGAAVAERLNGVPGVLARSRQNYAQDEQLSIRGFGTRASFGIRGVRLYVDGIPATMPDGQGQLSHFPLLDGARIEVLRGPFSALYGNAAGGVLQLFTVDGVAPAQTRVEAAAGSFASRRFGAERRDRRGAFDYALGLNHFATDGYRAHSRAQRTLFNGKVNIAAGATQLTLVANALWAPDALDPLGLDRAQFDTAPAQAVDAARRFDTRKSVTQRQFGATLAHDFGGDAQLRVLAYGGRRDTTQYLAIPVAAQASPLSGGGVIDLASPYAGVDARWTQSTTLAGEPVEFVVGASLDRQQQDRRGYENFVGTQLGVRGALRLSQDDRVRATGAYAQATWHPASDWMLMAGVRRSDIRFRSRDRYVAPGNPDDSGAVRYRATTPVAAVGWQVSPDWHWFAAAGRGFETPTFNELAYRSDGGSGPNLQLRPARTRSVEAGVKFARGEAVSEFVLFRADTRDELTAATSSGGRTTFQNAGAARRQGAEWSAQWPLGSRWRGEFALTWMQAEFRDGFLACAGTPCPVADVPVAAGTRIPGVPRRQAYAALQWGDDTGWQLRIDAQHVGTVSVNNVDDERAPAYTVFGASTGYGFARADGEGRVFLAVGNLLDRRYAGSVIVNEGNRRYYEPSPGRNVTVGVEWVWGAGLR</sequence>
<dbReference type="InterPro" id="IPR036942">
    <property type="entry name" value="Beta-barrel_TonB_sf"/>
</dbReference>
<feature type="chain" id="PRO_5046085741" evidence="13">
    <location>
        <begin position="24"/>
        <end position="708"/>
    </location>
</feature>
<comment type="caution">
    <text evidence="16">The sequence shown here is derived from an EMBL/GenBank/DDBJ whole genome shotgun (WGS) entry which is preliminary data.</text>
</comment>
<dbReference type="Pfam" id="PF07715">
    <property type="entry name" value="Plug"/>
    <property type="match status" value="1"/>
</dbReference>
<evidence type="ECO:0000256" key="10">
    <source>
        <dbReference type="ARBA" id="ARBA00023237"/>
    </source>
</evidence>
<dbReference type="Proteomes" id="UP001596036">
    <property type="component" value="Unassembled WGS sequence"/>
</dbReference>
<feature type="domain" description="TonB-dependent receptor plug" evidence="15">
    <location>
        <begin position="46"/>
        <end position="155"/>
    </location>
</feature>
<keyword evidence="8 12" id="KW-0798">TonB box</keyword>
<evidence type="ECO:0000256" key="2">
    <source>
        <dbReference type="ARBA" id="ARBA00022448"/>
    </source>
</evidence>
<dbReference type="SUPFAM" id="SSF56935">
    <property type="entry name" value="Porins"/>
    <property type="match status" value="1"/>
</dbReference>
<keyword evidence="6" id="KW-0408">Iron</keyword>
<evidence type="ECO:0000256" key="3">
    <source>
        <dbReference type="ARBA" id="ARBA00022452"/>
    </source>
</evidence>
<reference evidence="17" key="1">
    <citation type="journal article" date="2019" name="Int. J. Syst. Evol. Microbiol.">
        <title>The Global Catalogue of Microorganisms (GCM) 10K type strain sequencing project: providing services to taxonomists for standard genome sequencing and annotation.</title>
        <authorList>
            <consortium name="The Broad Institute Genomics Platform"/>
            <consortium name="The Broad Institute Genome Sequencing Center for Infectious Disease"/>
            <person name="Wu L."/>
            <person name="Ma J."/>
        </authorList>
    </citation>
    <scope>NUCLEOTIDE SEQUENCE [LARGE SCALE GENOMIC DNA]</scope>
    <source>
        <strain evidence="17">KACC 11407</strain>
    </source>
</reference>
<evidence type="ECO:0000256" key="8">
    <source>
        <dbReference type="ARBA" id="ARBA00023077"/>
    </source>
</evidence>
<dbReference type="Pfam" id="PF00593">
    <property type="entry name" value="TonB_dep_Rec_b-barrel"/>
    <property type="match status" value="1"/>
</dbReference>
<organism evidence="16 17">
    <name type="scientific">Lysobacter yangpyeongensis</name>
    <dbReference type="NCBI Taxonomy" id="346182"/>
    <lineage>
        <taxon>Bacteria</taxon>
        <taxon>Pseudomonadati</taxon>
        <taxon>Pseudomonadota</taxon>
        <taxon>Gammaproteobacteria</taxon>
        <taxon>Lysobacterales</taxon>
        <taxon>Lysobacteraceae</taxon>
        <taxon>Lysobacter</taxon>
    </lineage>
</organism>
<dbReference type="Gene3D" id="2.170.130.10">
    <property type="entry name" value="TonB-dependent receptor, plug domain"/>
    <property type="match status" value="1"/>
</dbReference>
<evidence type="ECO:0000256" key="1">
    <source>
        <dbReference type="ARBA" id="ARBA00004571"/>
    </source>
</evidence>
<evidence type="ECO:0000256" key="4">
    <source>
        <dbReference type="ARBA" id="ARBA00022496"/>
    </source>
</evidence>
<evidence type="ECO:0000256" key="5">
    <source>
        <dbReference type="ARBA" id="ARBA00022692"/>
    </source>
</evidence>
<dbReference type="RefSeq" id="WP_386755418.1">
    <property type="nucleotide sequence ID" value="NZ_JBHSNM010000004.1"/>
</dbReference>
<feature type="domain" description="TonB-dependent receptor-like beta-barrel" evidence="14">
    <location>
        <begin position="242"/>
        <end position="668"/>
    </location>
</feature>
<evidence type="ECO:0000256" key="9">
    <source>
        <dbReference type="ARBA" id="ARBA00023136"/>
    </source>
</evidence>
<keyword evidence="2 11" id="KW-0813">Transport</keyword>
<comment type="subcellular location">
    <subcellularLocation>
        <location evidence="1 11">Cell outer membrane</location>
        <topology evidence="1 11">Multi-pass membrane protein</topology>
    </subcellularLocation>
</comment>
<evidence type="ECO:0000259" key="14">
    <source>
        <dbReference type="Pfam" id="PF00593"/>
    </source>
</evidence>
<dbReference type="InterPro" id="IPR012910">
    <property type="entry name" value="Plug_dom"/>
</dbReference>
<keyword evidence="9 11" id="KW-0472">Membrane</keyword>
<evidence type="ECO:0000256" key="6">
    <source>
        <dbReference type="ARBA" id="ARBA00023004"/>
    </source>
</evidence>
<keyword evidence="16" id="KW-0675">Receptor</keyword>
<keyword evidence="3 11" id="KW-1134">Transmembrane beta strand</keyword>
<keyword evidence="10 11" id="KW-0998">Cell outer membrane</keyword>
<dbReference type="CDD" id="cd01347">
    <property type="entry name" value="ligand_gated_channel"/>
    <property type="match status" value="1"/>
</dbReference>
<proteinExistence type="inferred from homology"/>
<keyword evidence="17" id="KW-1185">Reference proteome</keyword>
<evidence type="ECO:0000256" key="13">
    <source>
        <dbReference type="SAM" id="SignalP"/>
    </source>
</evidence>
<comment type="similarity">
    <text evidence="11 12">Belongs to the TonB-dependent receptor family.</text>
</comment>
<dbReference type="PANTHER" id="PTHR32552:SF81">
    <property type="entry name" value="TONB-DEPENDENT OUTER MEMBRANE RECEPTOR"/>
    <property type="match status" value="1"/>
</dbReference>
<protein>
    <submittedName>
        <fullName evidence="16">TonB-dependent receptor family protein</fullName>
    </submittedName>
</protein>
<keyword evidence="5 11" id="KW-0812">Transmembrane</keyword>
<dbReference type="InterPro" id="IPR000531">
    <property type="entry name" value="Beta-barrel_TonB"/>
</dbReference>
<name>A0ABW0SPR2_9GAMM</name>
<evidence type="ECO:0000313" key="17">
    <source>
        <dbReference type="Proteomes" id="UP001596036"/>
    </source>
</evidence>
<dbReference type="PROSITE" id="PS52016">
    <property type="entry name" value="TONB_DEPENDENT_REC_3"/>
    <property type="match status" value="1"/>
</dbReference>
<gene>
    <name evidence="16" type="ORF">ACFPN1_12660</name>
</gene>
<dbReference type="PANTHER" id="PTHR32552">
    <property type="entry name" value="FERRICHROME IRON RECEPTOR-RELATED"/>
    <property type="match status" value="1"/>
</dbReference>
<accession>A0ABW0SPR2</accession>
<dbReference type="InterPro" id="IPR039426">
    <property type="entry name" value="TonB-dep_rcpt-like"/>
</dbReference>
<keyword evidence="7" id="KW-0406">Ion transport</keyword>
<evidence type="ECO:0000256" key="11">
    <source>
        <dbReference type="PROSITE-ProRule" id="PRU01360"/>
    </source>
</evidence>
<dbReference type="EMBL" id="JBHSNM010000004">
    <property type="protein sequence ID" value="MFC5570913.1"/>
    <property type="molecule type" value="Genomic_DNA"/>
</dbReference>